<evidence type="ECO:0000313" key="1">
    <source>
        <dbReference type="EMBL" id="GAO45431.1"/>
    </source>
</evidence>
<proteinExistence type="predicted"/>
<dbReference type="Proteomes" id="UP000033121">
    <property type="component" value="Unassembled WGS sequence"/>
</dbReference>
<protein>
    <submittedName>
        <fullName evidence="1">Uncharacterized protein</fullName>
    </submittedName>
</protein>
<organism evidence="1 2">
    <name type="scientific">Flavihumibacter petaseus NBRC 106054</name>
    <dbReference type="NCBI Taxonomy" id="1220578"/>
    <lineage>
        <taxon>Bacteria</taxon>
        <taxon>Pseudomonadati</taxon>
        <taxon>Bacteroidota</taxon>
        <taxon>Chitinophagia</taxon>
        <taxon>Chitinophagales</taxon>
        <taxon>Chitinophagaceae</taxon>
        <taxon>Flavihumibacter</taxon>
    </lineage>
</organism>
<name>A0A0E9N6W3_9BACT</name>
<reference evidence="1 2" key="1">
    <citation type="submission" date="2015-04" db="EMBL/GenBank/DDBJ databases">
        <title>Whole genome shotgun sequence of Flavihumibacter petaseus NBRC 106054.</title>
        <authorList>
            <person name="Miyazawa S."/>
            <person name="Hosoyama A."/>
            <person name="Hashimoto M."/>
            <person name="Noguchi M."/>
            <person name="Tsuchikane K."/>
            <person name="Ohji S."/>
            <person name="Yamazoe A."/>
            <person name="Ichikawa N."/>
            <person name="Kimura A."/>
            <person name="Fujita N."/>
        </authorList>
    </citation>
    <scope>NUCLEOTIDE SEQUENCE [LARGE SCALE GENOMIC DNA]</scope>
    <source>
        <strain evidence="1 2">NBRC 106054</strain>
    </source>
</reference>
<dbReference type="RefSeq" id="WP_052956115.1">
    <property type="nucleotide sequence ID" value="NZ_BBWV01000005.1"/>
</dbReference>
<dbReference type="AlphaFoldDB" id="A0A0E9N6W3"/>
<gene>
    <name evidence="1" type="ORF">FPE01S_05_01260</name>
</gene>
<dbReference type="EMBL" id="BBWV01000005">
    <property type="protein sequence ID" value="GAO45431.1"/>
    <property type="molecule type" value="Genomic_DNA"/>
</dbReference>
<sequence>MRLVVATDDNAFWAGFLPAVDKLPPAVAAQIKKAYGRQDGSFTMMPFFDLLALHEYGHSYTAQAGLKMQRHWMAELFVNIMLHTYVAENQPDIRRRHGTR</sequence>
<dbReference type="OrthoDB" id="834090at2"/>
<keyword evidence="2" id="KW-1185">Reference proteome</keyword>
<comment type="caution">
    <text evidence="1">The sequence shown here is derived from an EMBL/GenBank/DDBJ whole genome shotgun (WGS) entry which is preliminary data.</text>
</comment>
<accession>A0A0E9N6W3</accession>
<evidence type="ECO:0000313" key="2">
    <source>
        <dbReference type="Proteomes" id="UP000033121"/>
    </source>
</evidence>